<name>A0A0F7ZTZ6_9HYPO</name>
<proteinExistence type="predicted"/>
<dbReference type="EMBL" id="KQ030530">
    <property type="protein sequence ID" value="KJZ73978.1"/>
    <property type="molecule type" value="Genomic_DNA"/>
</dbReference>
<evidence type="ECO:0000313" key="2">
    <source>
        <dbReference type="Proteomes" id="UP000054481"/>
    </source>
</evidence>
<dbReference type="Gene3D" id="3.40.50.11960">
    <property type="match status" value="1"/>
</dbReference>
<dbReference type="Proteomes" id="UP000054481">
    <property type="component" value="Unassembled WGS sequence"/>
</dbReference>
<evidence type="ECO:0008006" key="3">
    <source>
        <dbReference type="Google" id="ProtNLM"/>
    </source>
</evidence>
<gene>
    <name evidence="1" type="ORF">HIM_06646</name>
</gene>
<dbReference type="GO" id="GO:0030674">
    <property type="term" value="F:protein-macromolecule adaptor activity"/>
    <property type="evidence" value="ECO:0007669"/>
    <property type="project" value="TreeGrafter"/>
</dbReference>
<sequence>MGEIVNPRRILAVSLAQDEELLRKFITDLTGTAPEPGSPLAGETVKFDMTTKYYKAVIPVWLDTIATTSEWVATFLEPEAQEVLRAVGGFMVVFPVPSKGGSTAELRELLEQMKRLMDLGFGDQSWDGVGLAVGVGGDADEGDVEGLCNHVCGWALEYIHVGNNVSSEDEDGFKAGMSRVHEALQANDWEQAVDPSEANSDDSFQDFELPKAPGTDLDMSKLDSQELDFGVHGDIMQELKKAILSTQGDDDAPVGPRADDSAVVEGEASKGNVHSHADLDADEIAKLEGMMRRLKAARDAGAEMSDAKRRQMAADAVAEIMRDL</sequence>
<evidence type="ECO:0000313" key="1">
    <source>
        <dbReference type="EMBL" id="KJZ73978.1"/>
    </source>
</evidence>
<reference evidence="1 2" key="1">
    <citation type="journal article" date="2014" name="Genome Biol. Evol.">
        <title>Comparative genomics and transcriptomics analyses reveal divergent lifestyle features of nematode endoparasitic fungus Hirsutella minnesotensis.</title>
        <authorList>
            <person name="Lai Y."/>
            <person name="Liu K."/>
            <person name="Zhang X."/>
            <person name="Zhang X."/>
            <person name="Li K."/>
            <person name="Wang N."/>
            <person name="Shu C."/>
            <person name="Wu Y."/>
            <person name="Wang C."/>
            <person name="Bushley K.E."/>
            <person name="Xiang M."/>
            <person name="Liu X."/>
        </authorList>
    </citation>
    <scope>NUCLEOTIDE SEQUENCE [LARGE SCALE GENOMIC DNA]</scope>
    <source>
        <strain evidence="1 2">3608</strain>
    </source>
</reference>
<dbReference type="InterPro" id="IPR034627">
    <property type="entry name" value="Irc6"/>
</dbReference>
<protein>
    <recommendedName>
        <fullName evidence="3">Increased recombination centers protein 6</fullName>
    </recommendedName>
</protein>
<dbReference type="PANTHER" id="PTHR28043:SF1">
    <property type="entry name" value="INCREASED RECOMBINATION CENTERS PROTEIN 6"/>
    <property type="match status" value="1"/>
</dbReference>
<dbReference type="AlphaFoldDB" id="A0A0F7ZTZ6"/>
<keyword evidence="2" id="KW-1185">Reference proteome</keyword>
<dbReference type="GO" id="GO:0016192">
    <property type="term" value="P:vesicle-mediated transport"/>
    <property type="evidence" value="ECO:0007669"/>
    <property type="project" value="InterPro"/>
</dbReference>
<organism evidence="1 2">
    <name type="scientific">Hirsutella minnesotensis 3608</name>
    <dbReference type="NCBI Taxonomy" id="1043627"/>
    <lineage>
        <taxon>Eukaryota</taxon>
        <taxon>Fungi</taxon>
        <taxon>Dikarya</taxon>
        <taxon>Ascomycota</taxon>
        <taxon>Pezizomycotina</taxon>
        <taxon>Sordariomycetes</taxon>
        <taxon>Hypocreomycetidae</taxon>
        <taxon>Hypocreales</taxon>
        <taxon>Ophiocordycipitaceae</taxon>
        <taxon>Hirsutella</taxon>
    </lineage>
</organism>
<dbReference type="OrthoDB" id="10261384at2759"/>
<dbReference type="Pfam" id="PF10199">
    <property type="entry name" value="Adaptin_binding"/>
    <property type="match status" value="1"/>
</dbReference>
<dbReference type="PANTHER" id="PTHR28043">
    <property type="entry name" value="INCREASED RECOMBINATION CENTERS PROTEIN 6"/>
    <property type="match status" value="1"/>
</dbReference>
<accession>A0A0F7ZTZ6</accession>